<accession>V8N6I8</accession>
<dbReference type="AlphaFoldDB" id="V8N6I8"/>
<organism evidence="3 4">
    <name type="scientific">Ophiophagus hannah</name>
    <name type="common">King cobra</name>
    <name type="synonym">Naja hannah</name>
    <dbReference type="NCBI Taxonomy" id="8665"/>
    <lineage>
        <taxon>Eukaryota</taxon>
        <taxon>Metazoa</taxon>
        <taxon>Chordata</taxon>
        <taxon>Craniata</taxon>
        <taxon>Vertebrata</taxon>
        <taxon>Euteleostomi</taxon>
        <taxon>Lepidosauria</taxon>
        <taxon>Squamata</taxon>
        <taxon>Bifurcata</taxon>
        <taxon>Unidentata</taxon>
        <taxon>Episquamata</taxon>
        <taxon>Toxicofera</taxon>
        <taxon>Serpentes</taxon>
        <taxon>Colubroidea</taxon>
        <taxon>Elapidae</taxon>
        <taxon>Elapinae</taxon>
        <taxon>Ophiophagus</taxon>
    </lineage>
</organism>
<dbReference type="OrthoDB" id="9902980at2759"/>
<gene>
    <name evidence="3" type="ORF">L345_16787</name>
</gene>
<evidence type="ECO:0000313" key="4">
    <source>
        <dbReference type="Proteomes" id="UP000018936"/>
    </source>
</evidence>
<protein>
    <submittedName>
        <fullName evidence="3">Uncharacterized protein</fullName>
    </submittedName>
</protein>
<dbReference type="Proteomes" id="UP000018936">
    <property type="component" value="Unassembled WGS sequence"/>
</dbReference>
<evidence type="ECO:0000256" key="2">
    <source>
        <dbReference type="SAM" id="MobiDB-lite"/>
    </source>
</evidence>
<dbReference type="PANTHER" id="PTHR16476">
    <property type="entry name" value="FAMILY WITH SEQUENCE SIMILARITY 216 MEMBER A"/>
    <property type="match status" value="1"/>
</dbReference>
<dbReference type="PANTHER" id="PTHR16476:SF3">
    <property type="entry name" value="PROTEIN FAM216B"/>
    <property type="match status" value="1"/>
</dbReference>
<comment type="caution">
    <text evidence="3">The sequence shown here is derived from an EMBL/GenBank/DDBJ whole genome shotgun (WGS) entry which is preliminary data.</text>
</comment>
<dbReference type="EMBL" id="AZIM01008338">
    <property type="protein sequence ID" value="ETE57496.1"/>
    <property type="molecule type" value="Genomic_DNA"/>
</dbReference>
<comment type="similarity">
    <text evidence="1">Belongs to the FAM216 family.</text>
</comment>
<feature type="region of interest" description="Disordered" evidence="2">
    <location>
        <begin position="93"/>
        <end position="120"/>
    </location>
</feature>
<feature type="non-terminal residue" evidence="3">
    <location>
        <position position="1"/>
    </location>
</feature>
<sequence>MGEREKRNPSQHGYPTLQRVHVPSSEWDSFLMKGLNAGQKRYFYSIVSIYDSWGQREALCHRYMSSLQRQNVLGEWLITKQQVRYYASFVKDSKSSRRSKRGRTSPSKAEGRRAQLHSCN</sequence>
<keyword evidence="4" id="KW-1185">Reference proteome</keyword>
<evidence type="ECO:0000313" key="3">
    <source>
        <dbReference type="EMBL" id="ETE57496.1"/>
    </source>
</evidence>
<name>V8N6I8_OPHHA</name>
<proteinExistence type="inferred from homology"/>
<dbReference type="Pfam" id="PF15107">
    <property type="entry name" value="FAM216B"/>
    <property type="match status" value="1"/>
</dbReference>
<evidence type="ECO:0000256" key="1">
    <source>
        <dbReference type="ARBA" id="ARBA00008615"/>
    </source>
</evidence>
<reference evidence="3 4" key="1">
    <citation type="journal article" date="2013" name="Proc. Natl. Acad. Sci. U.S.A.">
        <title>The king cobra genome reveals dynamic gene evolution and adaptation in the snake venom system.</title>
        <authorList>
            <person name="Vonk F.J."/>
            <person name="Casewell N.R."/>
            <person name="Henkel C.V."/>
            <person name="Heimberg A.M."/>
            <person name="Jansen H.J."/>
            <person name="McCleary R.J."/>
            <person name="Kerkkamp H.M."/>
            <person name="Vos R.A."/>
            <person name="Guerreiro I."/>
            <person name="Calvete J.J."/>
            <person name="Wuster W."/>
            <person name="Woods A.E."/>
            <person name="Logan J.M."/>
            <person name="Harrison R.A."/>
            <person name="Castoe T.A."/>
            <person name="de Koning A.P."/>
            <person name="Pollock D.D."/>
            <person name="Yandell M."/>
            <person name="Calderon D."/>
            <person name="Renjifo C."/>
            <person name="Currier R.B."/>
            <person name="Salgado D."/>
            <person name="Pla D."/>
            <person name="Sanz L."/>
            <person name="Hyder A.S."/>
            <person name="Ribeiro J.M."/>
            <person name="Arntzen J.W."/>
            <person name="van den Thillart G.E."/>
            <person name="Boetzer M."/>
            <person name="Pirovano W."/>
            <person name="Dirks R.P."/>
            <person name="Spaink H.P."/>
            <person name="Duboule D."/>
            <person name="McGlinn E."/>
            <person name="Kini R.M."/>
            <person name="Richardson M.K."/>
        </authorList>
    </citation>
    <scope>NUCLEOTIDE SEQUENCE</scope>
    <source>
        <tissue evidence="3">Blood</tissue>
    </source>
</reference>
<dbReference type="InterPro" id="IPR029373">
    <property type="entry name" value="FAM216"/>
</dbReference>